<dbReference type="AlphaFoldDB" id="A0A9Q9CIF0"/>
<dbReference type="CDD" id="cd20070">
    <property type="entry name" value="5TM_YidC_Alb3"/>
    <property type="match status" value="1"/>
</dbReference>
<dbReference type="PANTHER" id="PTHR12428:SF65">
    <property type="entry name" value="CYTOCHROME C OXIDASE ASSEMBLY PROTEIN COX18, MITOCHONDRIAL"/>
    <property type="match status" value="1"/>
</dbReference>
<dbReference type="GO" id="GO:0015031">
    <property type="term" value="P:protein transport"/>
    <property type="evidence" value="ECO:0007669"/>
    <property type="project" value="UniProtKB-KW"/>
</dbReference>
<evidence type="ECO:0000313" key="12">
    <source>
        <dbReference type="EMBL" id="UUF09499.1"/>
    </source>
</evidence>
<evidence type="ECO:0000313" key="13">
    <source>
        <dbReference type="Proteomes" id="UP001058072"/>
    </source>
</evidence>
<comment type="subcellular location">
    <subcellularLocation>
        <location evidence="1">Cell membrane</location>
        <topology evidence="1">Multi-pass membrane protein</topology>
    </subcellularLocation>
    <subcellularLocation>
        <location evidence="9">Membrane</location>
        <topology evidence="9">Multi-pass membrane protein</topology>
    </subcellularLocation>
</comment>
<dbReference type="GO" id="GO:0051205">
    <property type="term" value="P:protein insertion into membrane"/>
    <property type="evidence" value="ECO:0007669"/>
    <property type="project" value="TreeGrafter"/>
</dbReference>
<evidence type="ECO:0000256" key="5">
    <source>
        <dbReference type="ARBA" id="ARBA00022927"/>
    </source>
</evidence>
<evidence type="ECO:0000256" key="3">
    <source>
        <dbReference type="ARBA" id="ARBA00022475"/>
    </source>
</evidence>
<evidence type="ECO:0000256" key="6">
    <source>
        <dbReference type="ARBA" id="ARBA00022989"/>
    </source>
</evidence>
<keyword evidence="7 10" id="KW-0472">Membrane</keyword>
<name>A0A9Q9CIF0_9FIRM</name>
<evidence type="ECO:0000259" key="11">
    <source>
        <dbReference type="Pfam" id="PF02096"/>
    </source>
</evidence>
<feature type="transmembrane region" description="Helical" evidence="10">
    <location>
        <begin position="128"/>
        <end position="148"/>
    </location>
</feature>
<dbReference type="InterPro" id="IPR001708">
    <property type="entry name" value="YidC/ALB3/OXA1/COX18"/>
</dbReference>
<accession>A0A9Q9CIF0</accession>
<dbReference type="Pfam" id="PF02096">
    <property type="entry name" value="60KD_IMP"/>
    <property type="match status" value="1"/>
</dbReference>
<organism evidence="12 13">
    <name type="scientific">Turicibacter bilis</name>
    <dbReference type="NCBI Taxonomy" id="2735723"/>
    <lineage>
        <taxon>Bacteria</taxon>
        <taxon>Bacillati</taxon>
        <taxon>Bacillota</taxon>
        <taxon>Erysipelotrichia</taxon>
        <taxon>Erysipelotrichales</taxon>
        <taxon>Turicibacteraceae</taxon>
        <taxon>Turicibacter</taxon>
    </lineage>
</organism>
<dbReference type="EMBL" id="CP071250">
    <property type="protein sequence ID" value="UUF09499.1"/>
    <property type="molecule type" value="Genomic_DNA"/>
</dbReference>
<reference evidence="12" key="1">
    <citation type="submission" date="2021-03" db="EMBL/GenBank/DDBJ databases">
        <title>Comparative Genomics and Metabolomics in the genus Turicibacter.</title>
        <authorList>
            <person name="Maki J."/>
            <person name="Looft T."/>
        </authorList>
    </citation>
    <scope>NUCLEOTIDE SEQUENCE</scope>
    <source>
        <strain evidence="12">ISU324</strain>
    </source>
</reference>
<dbReference type="NCBIfam" id="TIGR03592">
    <property type="entry name" value="yidC_oxa1_cterm"/>
    <property type="match status" value="1"/>
</dbReference>
<protein>
    <submittedName>
        <fullName evidence="12">Membrane protein insertase YidC</fullName>
    </submittedName>
</protein>
<sequence length="264" mass="29918">MKKKFSLLLFLVLTIGLLSGCSISTEPITAATATGLWDKVFVLPLANFITFLYNILNNNLGLSIILATAIVRLVLIPLYLKSNQSTMVMQEIQPEMEKIKKKYEHKQDQASQVKMQQEMMELYKKYNFNPMMGCLLPLLQMPIFLSFYQAISRHPLIKNASANEFFGINLGATGTPANWILALIVAGLSIYSQRLMNNNMTATIKNSQQNQANNIMMKVMTYYLPFAMFSITIGTPFAFGLYFLTGAIMQIIQFLIIKKPQRKK</sequence>
<feature type="domain" description="Membrane insertase YidC/Oxa/ALB C-terminal" evidence="11">
    <location>
        <begin position="61"/>
        <end position="259"/>
    </location>
</feature>
<evidence type="ECO:0000256" key="10">
    <source>
        <dbReference type="SAM" id="Phobius"/>
    </source>
</evidence>
<dbReference type="PANTHER" id="PTHR12428">
    <property type="entry name" value="OXA1"/>
    <property type="match status" value="1"/>
</dbReference>
<dbReference type="RefSeq" id="WP_212724667.1">
    <property type="nucleotide sequence ID" value="NZ_CP071250.1"/>
</dbReference>
<dbReference type="GO" id="GO:0005886">
    <property type="term" value="C:plasma membrane"/>
    <property type="evidence" value="ECO:0007669"/>
    <property type="project" value="UniProtKB-SubCell"/>
</dbReference>
<keyword evidence="4 9" id="KW-0812">Transmembrane</keyword>
<dbReference type="Proteomes" id="UP001058072">
    <property type="component" value="Chromosome"/>
</dbReference>
<comment type="similarity">
    <text evidence="9">Belongs to the OXA1/ALB3/YidC family.</text>
</comment>
<evidence type="ECO:0000256" key="2">
    <source>
        <dbReference type="ARBA" id="ARBA00022448"/>
    </source>
</evidence>
<feature type="transmembrane region" description="Helical" evidence="10">
    <location>
        <begin position="60"/>
        <end position="80"/>
    </location>
</feature>
<keyword evidence="8" id="KW-0143">Chaperone</keyword>
<dbReference type="PROSITE" id="PS51257">
    <property type="entry name" value="PROKAR_LIPOPROTEIN"/>
    <property type="match status" value="1"/>
</dbReference>
<feature type="transmembrane region" description="Helical" evidence="10">
    <location>
        <begin position="212"/>
        <end position="233"/>
    </location>
</feature>
<gene>
    <name evidence="12" type="primary">yidC</name>
    <name evidence="12" type="ORF">J0J70_05990</name>
</gene>
<feature type="transmembrane region" description="Helical" evidence="10">
    <location>
        <begin position="239"/>
        <end position="257"/>
    </location>
</feature>
<dbReference type="InterPro" id="IPR047196">
    <property type="entry name" value="YidC_ALB_C"/>
</dbReference>
<keyword evidence="2" id="KW-0813">Transport</keyword>
<dbReference type="GO" id="GO:0032977">
    <property type="term" value="F:membrane insertase activity"/>
    <property type="evidence" value="ECO:0007669"/>
    <property type="project" value="InterPro"/>
</dbReference>
<evidence type="ECO:0000256" key="7">
    <source>
        <dbReference type="ARBA" id="ARBA00023136"/>
    </source>
</evidence>
<evidence type="ECO:0000256" key="9">
    <source>
        <dbReference type="RuleBase" id="RU003945"/>
    </source>
</evidence>
<evidence type="ECO:0000256" key="4">
    <source>
        <dbReference type="ARBA" id="ARBA00022692"/>
    </source>
</evidence>
<keyword evidence="5" id="KW-0653">Protein transport</keyword>
<proteinExistence type="inferred from homology"/>
<evidence type="ECO:0000256" key="1">
    <source>
        <dbReference type="ARBA" id="ARBA00004651"/>
    </source>
</evidence>
<evidence type="ECO:0000256" key="8">
    <source>
        <dbReference type="ARBA" id="ARBA00023186"/>
    </source>
</evidence>
<feature type="transmembrane region" description="Helical" evidence="10">
    <location>
        <begin position="168"/>
        <end position="191"/>
    </location>
</feature>
<keyword evidence="6 10" id="KW-1133">Transmembrane helix</keyword>
<keyword evidence="3" id="KW-1003">Cell membrane</keyword>
<dbReference type="InterPro" id="IPR028055">
    <property type="entry name" value="YidC/Oxa/ALB_C"/>
</dbReference>